<name>A0ABD3R5S0_9STRA</name>
<feature type="transmembrane region" description="Helical" evidence="6">
    <location>
        <begin position="357"/>
        <end position="379"/>
    </location>
</feature>
<feature type="repeat" description="FG-GAP" evidence="4">
    <location>
        <begin position="515"/>
        <end position="571"/>
    </location>
</feature>
<accession>A0ABD3R5S0</accession>
<gene>
    <name evidence="7" type="ORF">ACHAXA_002435</name>
</gene>
<dbReference type="PROSITE" id="PS51470">
    <property type="entry name" value="FG_GAP"/>
    <property type="match status" value="3"/>
</dbReference>
<dbReference type="InterPro" id="IPR028994">
    <property type="entry name" value="Integrin_alpha_N"/>
</dbReference>
<protein>
    <submittedName>
        <fullName evidence="7">Uncharacterized protein</fullName>
    </submittedName>
</protein>
<keyword evidence="6" id="KW-0472">Membrane</keyword>
<feature type="region of interest" description="Disordered" evidence="5">
    <location>
        <begin position="213"/>
        <end position="233"/>
    </location>
</feature>
<feature type="compositionally biased region" description="Polar residues" evidence="5">
    <location>
        <begin position="216"/>
        <end position="233"/>
    </location>
</feature>
<feature type="region of interest" description="Disordered" evidence="5">
    <location>
        <begin position="1"/>
        <end position="104"/>
    </location>
</feature>
<keyword evidence="1" id="KW-0732">Signal</keyword>
<dbReference type="Proteomes" id="UP001530377">
    <property type="component" value="Unassembled WGS sequence"/>
</dbReference>
<keyword evidence="6" id="KW-1133">Transmembrane helix</keyword>
<evidence type="ECO:0000256" key="1">
    <source>
        <dbReference type="ARBA" id="ARBA00022729"/>
    </source>
</evidence>
<dbReference type="PANTHER" id="PTHR36220">
    <property type="entry name" value="UNNAMED PRODUCT"/>
    <property type="match status" value="1"/>
</dbReference>
<dbReference type="PANTHER" id="PTHR36220:SF1">
    <property type="entry name" value="GAMMA TUBULIN COMPLEX COMPONENT C-TERMINAL DOMAIN-CONTAINING PROTEIN"/>
    <property type="match status" value="1"/>
</dbReference>
<keyword evidence="2" id="KW-0677">Repeat</keyword>
<dbReference type="InterPro" id="IPR013519">
    <property type="entry name" value="Int_alpha_beta-p"/>
</dbReference>
<evidence type="ECO:0000256" key="6">
    <source>
        <dbReference type="SAM" id="Phobius"/>
    </source>
</evidence>
<feature type="repeat" description="FG-GAP" evidence="4">
    <location>
        <begin position="396"/>
        <end position="452"/>
    </location>
</feature>
<dbReference type="EMBL" id="JALLPB020000573">
    <property type="protein sequence ID" value="KAL3807884.1"/>
    <property type="molecule type" value="Genomic_DNA"/>
</dbReference>
<dbReference type="SMART" id="SM00191">
    <property type="entry name" value="Int_alpha"/>
    <property type="match status" value="4"/>
</dbReference>
<evidence type="ECO:0000256" key="3">
    <source>
        <dbReference type="ARBA" id="ARBA00023180"/>
    </source>
</evidence>
<keyword evidence="3" id="KW-0325">Glycoprotein</keyword>
<dbReference type="InterPro" id="IPR011043">
    <property type="entry name" value="Gal_Oxase/kelch_b-propeller"/>
</dbReference>
<evidence type="ECO:0000256" key="4">
    <source>
        <dbReference type="PROSITE-ProRule" id="PRU00803"/>
    </source>
</evidence>
<sequence>MCTPPTPNLMMESKDNNTTPPLEIGLDPDLTIPSPSNRNDADEVDDNDPTFPTETMSTRYGEVTPEFHEDGGYPSSLSEQSVSPWEPRRVEVEDENDGAPLPPDTIAASYEAVKLGLTHDVTDPPISSGQTGGLFERNDDQESSQMELEVDDDIAPLTPFMIAASFEKNEEEKRVDAYDDYAPVPPEMSAAFYDVDVDVDNKEKKKSELIEDYSDGNVNSNNGQNISGLNTRSGTVMSDINTDFLPDCERPVETENREERLSIPSSSQAGAISVFLSPQSTSDPNLPISRHGQGEIAIDHTPDMTPAPGLSINPSPLPEATLVEDAPQEPVYDAIPMILTEDIDANGQSRRFHKYSVIGVISVVSAAIIAGVVVSIVGLQNKQSESKNNPPSLWEQQGVPVFGDNDGDALGWSLALSADSKTLVVGAPGHIDHTERLGYVKVYYTDKRGGNRTQLGQTIHGNVIGDYFGFSVGVTANGKILAVGSPGYFVNEDRPGYVQVYHLESSVEFGPRWEQLGQNITGEAIGDGFGRSVSLSDDGMTIAVGAWLHDMNGDDSGQVRVYHLEDGVIWEQRGQDINGDESESYAGLTVSLSADGLTVAIGAPYYGRFVGYTRVYSFNSEGSSWETLGQTIFGDADNDCSGTSVDITADGLILAIGSSAYESDDHPGYVKVYYLESIDSNNFNWQPLGQKINAKAVGDEFGTSVSLSKNGRTLAVGAYAKNSVGHRLVRILTEKQLMIGQVTLYLWQQMGSQ</sequence>
<evidence type="ECO:0000256" key="2">
    <source>
        <dbReference type="ARBA" id="ARBA00022737"/>
    </source>
</evidence>
<evidence type="ECO:0000256" key="5">
    <source>
        <dbReference type="SAM" id="MobiDB-lite"/>
    </source>
</evidence>
<dbReference type="AlphaFoldDB" id="A0ABD3R5S0"/>
<keyword evidence="8" id="KW-1185">Reference proteome</keyword>
<dbReference type="SUPFAM" id="SSF50965">
    <property type="entry name" value="Galactose oxidase, central domain"/>
    <property type="match status" value="1"/>
</dbReference>
<dbReference type="InterPro" id="IPR013517">
    <property type="entry name" value="FG-GAP"/>
</dbReference>
<feature type="region of interest" description="Disordered" evidence="5">
    <location>
        <begin position="121"/>
        <end position="141"/>
    </location>
</feature>
<evidence type="ECO:0000313" key="7">
    <source>
        <dbReference type="EMBL" id="KAL3807884.1"/>
    </source>
</evidence>
<keyword evidence="6" id="KW-0812">Transmembrane</keyword>
<feature type="repeat" description="FG-GAP" evidence="4">
    <location>
        <begin position="454"/>
        <end position="510"/>
    </location>
</feature>
<comment type="caution">
    <text evidence="7">The sequence shown here is derived from an EMBL/GenBank/DDBJ whole genome shotgun (WGS) entry which is preliminary data.</text>
</comment>
<organism evidence="7 8">
    <name type="scientific">Cyclostephanos tholiformis</name>
    <dbReference type="NCBI Taxonomy" id="382380"/>
    <lineage>
        <taxon>Eukaryota</taxon>
        <taxon>Sar</taxon>
        <taxon>Stramenopiles</taxon>
        <taxon>Ochrophyta</taxon>
        <taxon>Bacillariophyta</taxon>
        <taxon>Coscinodiscophyceae</taxon>
        <taxon>Thalassiosirophycidae</taxon>
        <taxon>Stephanodiscales</taxon>
        <taxon>Stephanodiscaceae</taxon>
        <taxon>Cyclostephanos</taxon>
    </lineage>
</organism>
<proteinExistence type="predicted"/>
<dbReference type="Gene3D" id="2.130.10.130">
    <property type="entry name" value="Integrin alpha, N-terminal"/>
    <property type="match status" value="2"/>
</dbReference>
<dbReference type="Pfam" id="PF14312">
    <property type="entry name" value="FG-GAP_2"/>
    <property type="match status" value="1"/>
</dbReference>
<evidence type="ECO:0000313" key="8">
    <source>
        <dbReference type="Proteomes" id="UP001530377"/>
    </source>
</evidence>
<reference evidence="7 8" key="1">
    <citation type="submission" date="2024-10" db="EMBL/GenBank/DDBJ databases">
        <title>Updated reference genomes for cyclostephanoid diatoms.</title>
        <authorList>
            <person name="Roberts W.R."/>
            <person name="Alverson A.J."/>
        </authorList>
    </citation>
    <scope>NUCLEOTIDE SEQUENCE [LARGE SCALE GENOMIC DNA]</scope>
    <source>
        <strain evidence="7 8">AJA228-03</strain>
    </source>
</reference>